<gene>
    <name evidence="2" type="ORF">DES45_10598</name>
</gene>
<dbReference type="RefSeq" id="WP_114770600.1">
    <property type="nucleotide sequence ID" value="NZ_QQBB01000005.1"/>
</dbReference>
<dbReference type="Gene3D" id="3.90.25.10">
    <property type="entry name" value="UDP-galactose 4-epimerase, domain 1"/>
    <property type="match status" value="1"/>
</dbReference>
<evidence type="ECO:0000313" key="3">
    <source>
        <dbReference type="Proteomes" id="UP000254925"/>
    </source>
</evidence>
<organism evidence="2 3">
    <name type="scientific">Microvirga subterranea</name>
    <dbReference type="NCBI Taxonomy" id="186651"/>
    <lineage>
        <taxon>Bacteria</taxon>
        <taxon>Pseudomonadati</taxon>
        <taxon>Pseudomonadota</taxon>
        <taxon>Alphaproteobacteria</taxon>
        <taxon>Hyphomicrobiales</taxon>
        <taxon>Methylobacteriaceae</taxon>
        <taxon>Microvirga</taxon>
    </lineage>
</organism>
<dbReference type="InterPro" id="IPR050177">
    <property type="entry name" value="Lipid_A_modif_metabolic_enz"/>
</dbReference>
<dbReference type="InterPro" id="IPR001509">
    <property type="entry name" value="Epimerase_deHydtase"/>
</dbReference>
<protein>
    <submittedName>
        <fullName evidence="2">UDP-glucose 4-epimerase</fullName>
    </submittedName>
</protein>
<sequence length="298" mass="32060">MALFLVTGGAGFIGSHLVDHILSLGHQVRVIDNLSSGRLENLSRHAAFVQADIRDLRALEQAFQGISGCFHLAAIASVQRSVEAPRETADVNLMGTVGVFEAACRANVPVVYASSAAVYGANDDLPLKEQAFPQPLSPYAADKLSNELYARSLGATRGWPSFGLRFFNVYGPRQNPHSPYSGVVSIFLQKAIDGQNLTIYGDGSQSRDFIHVRDVTRFLVAAMDKASSSAPVVNVCTGRSTSVSQLAEMLVERYGGRIVHEPGRSGDVRRSLGSPDHAARQLGIRAEIPFREGLATLP</sequence>
<dbReference type="OrthoDB" id="9801785at2"/>
<dbReference type="InterPro" id="IPR036291">
    <property type="entry name" value="NAD(P)-bd_dom_sf"/>
</dbReference>
<dbReference type="Gene3D" id="3.40.50.720">
    <property type="entry name" value="NAD(P)-binding Rossmann-like Domain"/>
    <property type="match status" value="1"/>
</dbReference>
<feature type="domain" description="NAD-dependent epimerase/dehydratase" evidence="1">
    <location>
        <begin position="5"/>
        <end position="235"/>
    </location>
</feature>
<dbReference type="PANTHER" id="PTHR43245">
    <property type="entry name" value="BIFUNCTIONAL POLYMYXIN RESISTANCE PROTEIN ARNA"/>
    <property type="match status" value="1"/>
</dbReference>
<dbReference type="Pfam" id="PF01370">
    <property type="entry name" value="Epimerase"/>
    <property type="match status" value="1"/>
</dbReference>
<dbReference type="SUPFAM" id="SSF51735">
    <property type="entry name" value="NAD(P)-binding Rossmann-fold domains"/>
    <property type="match status" value="1"/>
</dbReference>
<keyword evidence="3" id="KW-1185">Reference proteome</keyword>
<accession>A0A370HK77</accession>
<name>A0A370HK77_9HYPH</name>
<reference evidence="2 3" key="1">
    <citation type="submission" date="2018-07" db="EMBL/GenBank/DDBJ databases">
        <title>Genomic Encyclopedia of Type Strains, Phase IV (KMG-IV): sequencing the most valuable type-strain genomes for metagenomic binning, comparative biology and taxonomic classification.</title>
        <authorList>
            <person name="Goeker M."/>
        </authorList>
    </citation>
    <scope>NUCLEOTIDE SEQUENCE [LARGE SCALE GENOMIC DNA]</scope>
    <source>
        <strain evidence="2 3">DSM 14364</strain>
    </source>
</reference>
<dbReference type="Proteomes" id="UP000254925">
    <property type="component" value="Unassembled WGS sequence"/>
</dbReference>
<dbReference type="AlphaFoldDB" id="A0A370HK77"/>
<evidence type="ECO:0000313" key="2">
    <source>
        <dbReference type="EMBL" id="RDI58575.1"/>
    </source>
</evidence>
<comment type="caution">
    <text evidence="2">The sequence shown here is derived from an EMBL/GenBank/DDBJ whole genome shotgun (WGS) entry which is preliminary data.</text>
</comment>
<evidence type="ECO:0000259" key="1">
    <source>
        <dbReference type="Pfam" id="PF01370"/>
    </source>
</evidence>
<proteinExistence type="predicted"/>
<dbReference type="EMBL" id="QQBB01000005">
    <property type="protein sequence ID" value="RDI58575.1"/>
    <property type="molecule type" value="Genomic_DNA"/>
</dbReference>
<dbReference type="PANTHER" id="PTHR43245:SF13">
    <property type="entry name" value="UDP-D-APIOSE_UDP-D-XYLOSE SYNTHASE 2"/>
    <property type="match status" value="1"/>
</dbReference>